<keyword evidence="3 7" id="KW-0732">Signal</keyword>
<gene>
    <name evidence="9" type="ORF">GCM10009810_32490</name>
</gene>
<evidence type="ECO:0000256" key="2">
    <source>
        <dbReference type="ARBA" id="ARBA00022723"/>
    </source>
</evidence>
<feature type="transmembrane region" description="Helical" evidence="6">
    <location>
        <begin position="177"/>
        <end position="198"/>
    </location>
</feature>
<feature type="chain" id="PRO_5046177965" evidence="7">
    <location>
        <begin position="24"/>
        <end position="204"/>
    </location>
</feature>
<evidence type="ECO:0000256" key="4">
    <source>
        <dbReference type="ARBA" id="ARBA00023008"/>
    </source>
</evidence>
<evidence type="ECO:0000256" key="1">
    <source>
        <dbReference type="ARBA" id="ARBA00004196"/>
    </source>
</evidence>
<proteinExistence type="predicted"/>
<keyword evidence="10" id="KW-1185">Reference proteome</keyword>
<feature type="signal peptide" evidence="7">
    <location>
        <begin position="1"/>
        <end position="23"/>
    </location>
</feature>
<dbReference type="InterPro" id="IPR014756">
    <property type="entry name" value="Ig_E-set"/>
</dbReference>
<dbReference type="InterPro" id="IPR007348">
    <property type="entry name" value="CopC_dom"/>
</dbReference>
<protein>
    <submittedName>
        <fullName evidence="9">Copper resistance protein CopC</fullName>
    </submittedName>
</protein>
<keyword evidence="2" id="KW-0479">Metal-binding</keyword>
<evidence type="ECO:0000256" key="5">
    <source>
        <dbReference type="SAM" id="MobiDB-lite"/>
    </source>
</evidence>
<dbReference type="Proteomes" id="UP001501475">
    <property type="component" value="Unassembled WGS sequence"/>
</dbReference>
<feature type="region of interest" description="Disordered" evidence="5">
    <location>
        <begin position="126"/>
        <end position="172"/>
    </location>
</feature>
<feature type="domain" description="CopC" evidence="8">
    <location>
        <begin position="27"/>
        <end position="120"/>
    </location>
</feature>
<accession>A0ABP4XCJ0</accession>
<comment type="caution">
    <text evidence="9">The sequence shown here is derived from an EMBL/GenBank/DDBJ whole genome shotgun (WGS) entry which is preliminary data.</text>
</comment>
<keyword evidence="6" id="KW-1133">Transmembrane helix</keyword>
<evidence type="ECO:0000313" key="10">
    <source>
        <dbReference type="Proteomes" id="UP001501475"/>
    </source>
</evidence>
<evidence type="ECO:0000313" key="9">
    <source>
        <dbReference type="EMBL" id="GAA1772673.1"/>
    </source>
</evidence>
<evidence type="ECO:0000256" key="6">
    <source>
        <dbReference type="SAM" id="Phobius"/>
    </source>
</evidence>
<organism evidence="9 10">
    <name type="scientific">Nostocoides vanveenii</name>
    <dbReference type="NCBI Taxonomy" id="330835"/>
    <lineage>
        <taxon>Bacteria</taxon>
        <taxon>Bacillati</taxon>
        <taxon>Actinomycetota</taxon>
        <taxon>Actinomycetes</taxon>
        <taxon>Micrococcales</taxon>
        <taxon>Intrasporangiaceae</taxon>
        <taxon>Nostocoides</taxon>
    </lineage>
</organism>
<reference evidence="10" key="1">
    <citation type="journal article" date="2019" name="Int. J. Syst. Evol. Microbiol.">
        <title>The Global Catalogue of Microorganisms (GCM) 10K type strain sequencing project: providing services to taxonomists for standard genome sequencing and annotation.</title>
        <authorList>
            <consortium name="The Broad Institute Genomics Platform"/>
            <consortium name="The Broad Institute Genome Sequencing Center for Infectious Disease"/>
            <person name="Wu L."/>
            <person name="Ma J."/>
        </authorList>
    </citation>
    <scope>NUCLEOTIDE SEQUENCE [LARGE SCALE GENOMIC DNA]</scope>
    <source>
        <strain evidence="10">JCM 15591</strain>
    </source>
</reference>
<dbReference type="PANTHER" id="PTHR34820:SF4">
    <property type="entry name" value="INNER MEMBRANE PROTEIN YEBZ"/>
    <property type="match status" value="1"/>
</dbReference>
<dbReference type="EMBL" id="BAAAPN010000096">
    <property type="protein sequence ID" value="GAA1772673.1"/>
    <property type="molecule type" value="Genomic_DNA"/>
</dbReference>
<dbReference type="PANTHER" id="PTHR34820">
    <property type="entry name" value="INNER MEMBRANE PROTEIN YEBZ"/>
    <property type="match status" value="1"/>
</dbReference>
<dbReference type="SUPFAM" id="SSF81296">
    <property type="entry name" value="E set domains"/>
    <property type="match status" value="1"/>
</dbReference>
<dbReference type="Gene3D" id="2.60.40.1220">
    <property type="match status" value="1"/>
</dbReference>
<keyword evidence="6" id="KW-0812">Transmembrane</keyword>
<evidence type="ECO:0000256" key="3">
    <source>
        <dbReference type="ARBA" id="ARBA00022729"/>
    </source>
</evidence>
<sequence length="204" mass="20255">MRRLLITVLALATAALVVVPGTAASAHTALVSSSPKAGATLHELPTEVRLTFTEDLAAEVTQVRVVDGEGLSMTEGKPSTEGPTVTQALATTLHPGSYVVTYKVISADGHPVSGAVPFTVAEDAVAAPTQPESAPGPTANGAPSSSTSPAATTSPATVAAPATTASDDGSANSDGGISAWLVGLALAGVAVAFGVLGWRYRAQR</sequence>
<evidence type="ECO:0000256" key="7">
    <source>
        <dbReference type="SAM" id="SignalP"/>
    </source>
</evidence>
<keyword evidence="4" id="KW-0186">Copper</keyword>
<name>A0ABP4XCJ0_9MICO</name>
<dbReference type="InterPro" id="IPR014755">
    <property type="entry name" value="Cu-Rt/internalin_Ig-like"/>
</dbReference>
<dbReference type="InterPro" id="IPR032694">
    <property type="entry name" value="CopC/D"/>
</dbReference>
<dbReference type="Pfam" id="PF04234">
    <property type="entry name" value="CopC"/>
    <property type="match status" value="1"/>
</dbReference>
<evidence type="ECO:0000259" key="8">
    <source>
        <dbReference type="Pfam" id="PF04234"/>
    </source>
</evidence>
<comment type="subcellular location">
    <subcellularLocation>
        <location evidence="1">Cell envelope</location>
    </subcellularLocation>
</comment>
<keyword evidence="6" id="KW-0472">Membrane</keyword>
<feature type="compositionally biased region" description="Low complexity" evidence="5">
    <location>
        <begin position="142"/>
        <end position="166"/>
    </location>
</feature>